<organism evidence="10 11">
    <name type="scientific">Liparis tanakae</name>
    <name type="common">Tanaka's snailfish</name>
    <dbReference type="NCBI Taxonomy" id="230148"/>
    <lineage>
        <taxon>Eukaryota</taxon>
        <taxon>Metazoa</taxon>
        <taxon>Chordata</taxon>
        <taxon>Craniata</taxon>
        <taxon>Vertebrata</taxon>
        <taxon>Euteleostomi</taxon>
        <taxon>Actinopterygii</taxon>
        <taxon>Neopterygii</taxon>
        <taxon>Teleostei</taxon>
        <taxon>Neoteleostei</taxon>
        <taxon>Acanthomorphata</taxon>
        <taxon>Eupercaria</taxon>
        <taxon>Perciformes</taxon>
        <taxon>Cottioidei</taxon>
        <taxon>Cottales</taxon>
        <taxon>Liparidae</taxon>
        <taxon>Liparis</taxon>
    </lineage>
</organism>
<dbReference type="Proteomes" id="UP000314294">
    <property type="component" value="Unassembled WGS sequence"/>
</dbReference>
<dbReference type="GO" id="GO:0016301">
    <property type="term" value="F:kinase activity"/>
    <property type="evidence" value="ECO:0007669"/>
    <property type="project" value="UniProtKB-KW"/>
</dbReference>
<keyword evidence="8" id="KW-0539">Nucleus</keyword>
<gene>
    <name evidence="10" type="primary">skap1</name>
    <name evidence="10" type="ORF">EYF80_038199</name>
</gene>
<dbReference type="InterPro" id="IPR011993">
    <property type="entry name" value="PH-like_dom_sf"/>
</dbReference>
<dbReference type="Gene3D" id="2.30.30.40">
    <property type="entry name" value="SH3 Domains"/>
    <property type="match status" value="1"/>
</dbReference>
<accession>A0A4Z2GFF6</accession>
<dbReference type="AlphaFoldDB" id="A0A4Z2GFF6"/>
<name>A0A4Z2GFF6_9TELE</name>
<dbReference type="Gene3D" id="6.10.250.220">
    <property type="match status" value="1"/>
</dbReference>
<evidence type="ECO:0000256" key="6">
    <source>
        <dbReference type="ARBA" id="ARBA00022553"/>
    </source>
</evidence>
<dbReference type="GO" id="GO:0005634">
    <property type="term" value="C:nucleus"/>
    <property type="evidence" value="ECO:0007669"/>
    <property type="project" value="UniProtKB-SubCell"/>
</dbReference>
<evidence type="ECO:0000259" key="9">
    <source>
        <dbReference type="PROSITE" id="PS50003"/>
    </source>
</evidence>
<keyword evidence="10" id="KW-0418">Kinase</keyword>
<evidence type="ECO:0000256" key="8">
    <source>
        <dbReference type="ARBA" id="ARBA00023242"/>
    </source>
</evidence>
<evidence type="ECO:0000256" key="4">
    <source>
        <dbReference type="ARBA" id="ARBA00022475"/>
    </source>
</evidence>
<keyword evidence="7" id="KW-0472">Membrane</keyword>
<evidence type="ECO:0000256" key="2">
    <source>
        <dbReference type="ARBA" id="ARBA00004236"/>
    </source>
</evidence>
<dbReference type="PANTHER" id="PTHR15129:SF1">
    <property type="entry name" value="SRC KINASE-ASSOCIATED PHOSPHOPROTEIN 1"/>
    <property type="match status" value="1"/>
</dbReference>
<dbReference type="InterPro" id="IPR037781">
    <property type="entry name" value="SKAP_fam"/>
</dbReference>
<dbReference type="SUPFAM" id="SSF50729">
    <property type="entry name" value="PH domain-like"/>
    <property type="match status" value="1"/>
</dbReference>
<evidence type="ECO:0000256" key="1">
    <source>
        <dbReference type="ARBA" id="ARBA00004123"/>
    </source>
</evidence>
<keyword evidence="11" id="KW-1185">Reference proteome</keyword>
<comment type="subcellular location">
    <subcellularLocation>
        <location evidence="2">Cell membrane</location>
    </subcellularLocation>
    <subcellularLocation>
        <location evidence="3">Cytoplasm</location>
    </subcellularLocation>
    <subcellularLocation>
        <location evidence="1">Nucleus</location>
    </subcellularLocation>
</comment>
<dbReference type="Pfam" id="PF00169">
    <property type="entry name" value="PH"/>
    <property type="match status" value="1"/>
</dbReference>
<dbReference type="GO" id="GO:0005737">
    <property type="term" value="C:cytoplasm"/>
    <property type="evidence" value="ECO:0007669"/>
    <property type="project" value="UniProtKB-SubCell"/>
</dbReference>
<evidence type="ECO:0000313" key="11">
    <source>
        <dbReference type="Proteomes" id="UP000314294"/>
    </source>
</evidence>
<dbReference type="SMART" id="SM00233">
    <property type="entry name" value="PH"/>
    <property type="match status" value="1"/>
</dbReference>
<reference evidence="10 11" key="1">
    <citation type="submission" date="2019-03" db="EMBL/GenBank/DDBJ databases">
        <title>First draft genome of Liparis tanakae, snailfish: a comprehensive survey of snailfish specific genes.</title>
        <authorList>
            <person name="Kim W."/>
            <person name="Song I."/>
            <person name="Jeong J.-H."/>
            <person name="Kim D."/>
            <person name="Kim S."/>
            <person name="Ryu S."/>
            <person name="Song J.Y."/>
            <person name="Lee S.K."/>
        </authorList>
    </citation>
    <scope>NUCLEOTIDE SEQUENCE [LARGE SCALE GENOMIC DNA]</scope>
    <source>
        <tissue evidence="10">Muscle</tissue>
    </source>
</reference>
<sequence length="354" mass="40624">MGPTQQAGGWGSVELSRGGNPFFQGRGPQFLLPSQGLFAGRPGCQAAEDQQQSVASGDCELFVSEILQDEALGENAQQARKVLLNNFRVVHNSDSSSWSQRRQTNELLLFTDFGDIPPVAAQDVGNILKQGHLEKRRRDHSFFGSEWKKRWCALTSSIFYYFGSEKDKQQKGSFHIIDYNVQLVNNLRRDSKKNSCFEFFCPGRRAFQFTASSPQEAREWVDQINFILREEDFPDPTDESSVPNNRPAWSSDYANFYQGLWDCRADELDELPFQRGDLIYIISKNYRPYFWMDFDKITFGAESSQQPQNKRFYPHGSRSYREYNIYGWWVGELNGTAAADTHVNVHSSSFVISK</sequence>
<dbReference type="Gene3D" id="2.30.29.30">
    <property type="entry name" value="Pleckstrin-homology domain (PH domain)/Phosphotyrosine-binding domain (PTB)"/>
    <property type="match status" value="1"/>
</dbReference>
<dbReference type="PROSITE" id="PS50003">
    <property type="entry name" value="PH_DOMAIN"/>
    <property type="match status" value="1"/>
</dbReference>
<dbReference type="EMBL" id="SRLO01000576">
    <property type="protein sequence ID" value="TNN51623.1"/>
    <property type="molecule type" value="Genomic_DNA"/>
</dbReference>
<keyword evidence="10" id="KW-0808">Transferase</keyword>
<dbReference type="PANTHER" id="PTHR15129">
    <property type="entry name" value="SRC-ASSOCIATED ADAPTOR PROTEIN"/>
    <property type="match status" value="1"/>
</dbReference>
<dbReference type="InterPro" id="IPR001849">
    <property type="entry name" value="PH_domain"/>
</dbReference>
<dbReference type="InterPro" id="IPR036028">
    <property type="entry name" value="SH3-like_dom_sf"/>
</dbReference>
<feature type="domain" description="PH" evidence="9">
    <location>
        <begin position="126"/>
        <end position="229"/>
    </location>
</feature>
<evidence type="ECO:0000256" key="5">
    <source>
        <dbReference type="ARBA" id="ARBA00022490"/>
    </source>
</evidence>
<keyword evidence="4" id="KW-1003">Cell membrane</keyword>
<comment type="caution">
    <text evidence="10">The sequence shown here is derived from an EMBL/GenBank/DDBJ whole genome shotgun (WGS) entry which is preliminary data.</text>
</comment>
<dbReference type="SUPFAM" id="SSF50044">
    <property type="entry name" value="SH3-domain"/>
    <property type="match status" value="1"/>
</dbReference>
<dbReference type="OrthoDB" id="243840at2759"/>
<evidence type="ECO:0000313" key="10">
    <source>
        <dbReference type="EMBL" id="TNN51623.1"/>
    </source>
</evidence>
<dbReference type="GO" id="GO:0005886">
    <property type="term" value="C:plasma membrane"/>
    <property type="evidence" value="ECO:0007669"/>
    <property type="project" value="UniProtKB-SubCell"/>
</dbReference>
<keyword evidence="6" id="KW-0597">Phosphoprotein</keyword>
<evidence type="ECO:0000256" key="7">
    <source>
        <dbReference type="ARBA" id="ARBA00023136"/>
    </source>
</evidence>
<proteinExistence type="predicted"/>
<keyword evidence="5" id="KW-0963">Cytoplasm</keyword>
<evidence type="ECO:0000256" key="3">
    <source>
        <dbReference type="ARBA" id="ARBA00004496"/>
    </source>
</evidence>
<protein>
    <submittedName>
        <fullName evidence="10">Src kinase-associated phosphoprotein 1</fullName>
    </submittedName>
</protein>